<evidence type="ECO:0000313" key="22">
    <source>
        <dbReference type="Proteomes" id="UP000184088"/>
    </source>
</evidence>
<evidence type="ECO:0000313" key="21">
    <source>
        <dbReference type="EMBL" id="SHE38636.1"/>
    </source>
</evidence>
<comment type="subcellular location">
    <subcellularLocation>
        <location evidence="2 17 18">Cytoplasm</location>
    </subcellularLocation>
</comment>
<accession>A0A1M4T2E0</accession>
<evidence type="ECO:0000256" key="8">
    <source>
        <dbReference type="ARBA" id="ARBA00022598"/>
    </source>
</evidence>
<evidence type="ECO:0000256" key="11">
    <source>
        <dbReference type="ARBA" id="ARBA00022960"/>
    </source>
</evidence>
<evidence type="ECO:0000256" key="15">
    <source>
        <dbReference type="ARBA" id="ARBA00032324"/>
    </source>
</evidence>
<dbReference type="PANTHER" id="PTHR43692:SF1">
    <property type="entry name" value="UDP-N-ACETYLMURAMOYLALANINE--D-GLUTAMATE LIGASE"/>
    <property type="match status" value="1"/>
</dbReference>
<keyword evidence="17 18" id="KW-0131">Cell cycle</keyword>
<evidence type="ECO:0000256" key="7">
    <source>
        <dbReference type="ARBA" id="ARBA00022490"/>
    </source>
</evidence>
<proteinExistence type="inferred from homology"/>
<evidence type="ECO:0000256" key="5">
    <source>
        <dbReference type="ARBA" id="ARBA00012212"/>
    </source>
</evidence>
<evidence type="ECO:0000256" key="3">
    <source>
        <dbReference type="ARBA" id="ARBA00004752"/>
    </source>
</evidence>
<dbReference type="RefSeq" id="WP_073341211.1">
    <property type="nucleotide sequence ID" value="NZ_FQVH01000001.1"/>
</dbReference>
<dbReference type="PANTHER" id="PTHR43692">
    <property type="entry name" value="UDP-N-ACETYLMURAMOYLALANINE--D-GLUTAMATE LIGASE"/>
    <property type="match status" value="1"/>
</dbReference>
<dbReference type="GO" id="GO:0005524">
    <property type="term" value="F:ATP binding"/>
    <property type="evidence" value="ECO:0007669"/>
    <property type="project" value="UniProtKB-UniRule"/>
</dbReference>
<evidence type="ECO:0000256" key="12">
    <source>
        <dbReference type="ARBA" id="ARBA00022984"/>
    </source>
</evidence>
<dbReference type="OrthoDB" id="9809796at2"/>
<dbReference type="STRING" id="1121256.SAMN02746089_00198"/>
<evidence type="ECO:0000259" key="20">
    <source>
        <dbReference type="Pfam" id="PF08245"/>
    </source>
</evidence>
<evidence type="ECO:0000256" key="14">
    <source>
        <dbReference type="ARBA" id="ARBA00030398"/>
    </source>
</evidence>
<comment type="pathway">
    <text evidence="3 17 18">Cell wall biogenesis; peptidoglycan biosynthesis.</text>
</comment>
<evidence type="ECO:0000256" key="17">
    <source>
        <dbReference type="HAMAP-Rule" id="MF_00639"/>
    </source>
</evidence>
<dbReference type="EC" id="6.3.2.9" evidence="5 17"/>
<feature type="domain" description="Mur ligase central" evidence="20">
    <location>
        <begin position="113"/>
        <end position="291"/>
    </location>
</feature>
<reference evidence="21 22" key="1">
    <citation type="submission" date="2016-11" db="EMBL/GenBank/DDBJ databases">
        <authorList>
            <person name="Jaros S."/>
            <person name="Januszkiewicz K."/>
            <person name="Wedrychowicz H."/>
        </authorList>
    </citation>
    <scope>NUCLEOTIDE SEQUENCE [LARGE SCALE GENOMIC DNA]</scope>
    <source>
        <strain evidence="21 22">DSM 17918</strain>
    </source>
</reference>
<keyword evidence="12 17" id="KW-0573">Peptidoglycan synthesis</keyword>
<dbReference type="Pfam" id="PF02875">
    <property type="entry name" value="Mur_ligase_C"/>
    <property type="match status" value="1"/>
</dbReference>
<evidence type="ECO:0000256" key="1">
    <source>
        <dbReference type="ARBA" id="ARBA00002734"/>
    </source>
</evidence>
<dbReference type="EMBL" id="FQVH01000001">
    <property type="protein sequence ID" value="SHE38636.1"/>
    <property type="molecule type" value="Genomic_DNA"/>
</dbReference>
<evidence type="ECO:0000256" key="10">
    <source>
        <dbReference type="ARBA" id="ARBA00022840"/>
    </source>
</evidence>
<comment type="similarity">
    <text evidence="4 17">Belongs to the MurCDEF family.</text>
</comment>
<dbReference type="GO" id="GO:0051301">
    <property type="term" value="P:cell division"/>
    <property type="evidence" value="ECO:0007669"/>
    <property type="project" value="UniProtKB-KW"/>
</dbReference>
<keyword evidence="22" id="KW-1185">Reference proteome</keyword>
<keyword evidence="8 17" id="KW-0436">Ligase</keyword>
<dbReference type="Pfam" id="PF08245">
    <property type="entry name" value="Mur_ligase_M"/>
    <property type="match status" value="1"/>
</dbReference>
<evidence type="ECO:0000256" key="4">
    <source>
        <dbReference type="ARBA" id="ARBA00010416"/>
    </source>
</evidence>
<evidence type="ECO:0000256" key="13">
    <source>
        <dbReference type="ARBA" id="ARBA00023316"/>
    </source>
</evidence>
<evidence type="ECO:0000256" key="2">
    <source>
        <dbReference type="ARBA" id="ARBA00004496"/>
    </source>
</evidence>
<dbReference type="Gene3D" id="3.40.50.720">
    <property type="entry name" value="NAD(P)-binding Rossmann-like Domain"/>
    <property type="match status" value="1"/>
</dbReference>
<dbReference type="Proteomes" id="UP000184088">
    <property type="component" value="Unassembled WGS sequence"/>
</dbReference>
<dbReference type="SUPFAM" id="SSF53244">
    <property type="entry name" value="MurD-like peptide ligases, peptide-binding domain"/>
    <property type="match status" value="1"/>
</dbReference>
<evidence type="ECO:0000256" key="16">
    <source>
        <dbReference type="ARBA" id="ARBA00047632"/>
    </source>
</evidence>
<sequence>MEIKDKKILVVGLAKSGIAVAEVLSELGAHVVVNDIKSYEQLQNSLKPLEGLKIEYQLGKPTEELVEYVDMIVVSPGVPLDQPFYGKALSLGKEVIGEVELAYRLSSSPFIAITGTNGKTTTTTLTYEIFKNAGQDARLAGNIGIPIIRQVRSAQPNTVIVAEISSFQLETAYEFKPRISAILNITPDHLNRHKTFDNYVDAKARIFMNQAEGDYLVLNYDNNVTRELSKRAHCDVVYFSRNTILEKGIYVKDGYMLENLDGREKVIIPVEDIYIPGKHNLENALAACAIARLWGISTEYIADTLRSFKGVEHRIEYVATIDGVKYYNDSKGTNTDAAIKAIEALNYPLVLIAGGYDKGEDFTPFIKSFNGKVKALILLGATAEKIEKCAREQNFNAIYRVKDMEEAVRKAKELAKEGYAVLLSPACASWDMYDNYEQRGKIFKEVVMSLGG</sequence>
<gene>
    <name evidence="17" type="primary">murD</name>
    <name evidence="21" type="ORF">SAMN02746089_00198</name>
</gene>
<dbReference type="InterPro" id="IPR004101">
    <property type="entry name" value="Mur_ligase_C"/>
</dbReference>
<keyword evidence="17 18" id="KW-0132">Cell division</keyword>
<name>A0A1M4T2E0_9THEO</name>
<dbReference type="InterPro" id="IPR005762">
    <property type="entry name" value="MurD"/>
</dbReference>
<organism evidence="21 22">
    <name type="scientific">Caldanaerobius fijiensis DSM 17918</name>
    <dbReference type="NCBI Taxonomy" id="1121256"/>
    <lineage>
        <taxon>Bacteria</taxon>
        <taxon>Bacillati</taxon>
        <taxon>Bacillota</taxon>
        <taxon>Clostridia</taxon>
        <taxon>Thermoanaerobacterales</taxon>
        <taxon>Thermoanaerobacteraceae</taxon>
        <taxon>Caldanaerobius</taxon>
    </lineage>
</organism>
<feature type="domain" description="Mur ligase C-terminal" evidence="19">
    <location>
        <begin position="313"/>
        <end position="427"/>
    </location>
</feature>
<keyword evidence="13 17" id="KW-0961">Cell wall biogenesis/degradation</keyword>
<keyword evidence="9 17" id="KW-0547">Nucleotide-binding</keyword>
<dbReference type="NCBIfam" id="TIGR01087">
    <property type="entry name" value="murD"/>
    <property type="match status" value="1"/>
</dbReference>
<comment type="catalytic activity">
    <reaction evidence="16 17 18">
        <text>UDP-N-acetyl-alpha-D-muramoyl-L-alanine + D-glutamate + ATP = UDP-N-acetyl-alpha-D-muramoyl-L-alanyl-D-glutamate + ADP + phosphate + H(+)</text>
        <dbReference type="Rhea" id="RHEA:16429"/>
        <dbReference type="ChEBI" id="CHEBI:15378"/>
        <dbReference type="ChEBI" id="CHEBI:29986"/>
        <dbReference type="ChEBI" id="CHEBI:30616"/>
        <dbReference type="ChEBI" id="CHEBI:43474"/>
        <dbReference type="ChEBI" id="CHEBI:83898"/>
        <dbReference type="ChEBI" id="CHEBI:83900"/>
        <dbReference type="ChEBI" id="CHEBI:456216"/>
        <dbReference type="EC" id="6.3.2.9"/>
    </reaction>
</comment>
<dbReference type="GO" id="GO:0008764">
    <property type="term" value="F:UDP-N-acetylmuramoylalanine-D-glutamate ligase activity"/>
    <property type="evidence" value="ECO:0007669"/>
    <property type="project" value="UniProtKB-UniRule"/>
</dbReference>
<dbReference type="InterPro" id="IPR036615">
    <property type="entry name" value="Mur_ligase_C_dom_sf"/>
</dbReference>
<dbReference type="HAMAP" id="MF_00639">
    <property type="entry name" value="MurD"/>
    <property type="match status" value="1"/>
</dbReference>
<dbReference type="AlphaFoldDB" id="A0A1M4T2E0"/>
<keyword evidence="11 17" id="KW-0133">Cell shape</keyword>
<dbReference type="InterPro" id="IPR036565">
    <property type="entry name" value="Mur-like_cat_sf"/>
</dbReference>
<dbReference type="GO" id="GO:0071555">
    <property type="term" value="P:cell wall organization"/>
    <property type="evidence" value="ECO:0007669"/>
    <property type="project" value="UniProtKB-KW"/>
</dbReference>
<dbReference type="Gene3D" id="3.40.1190.10">
    <property type="entry name" value="Mur-like, catalytic domain"/>
    <property type="match status" value="1"/>
</dbReference>
<dbReference type="InterPro" id="IPR013221">
    <property type="entry name" value="Mur_ligase_cen"/>
</dbReference>
<dbReference type="UniPathway" id="UPA00219"/>
<dbReference type="SUPFAM" id="SSF51984">
    <property type="entry name" value="MurCD N-terminal domain"/>
    <property type="match status" value="1"/>
</dbReference>
<comment type="function">
    <text evidence="1 17 18">Cell wall formation. Catalyzes the addition of glutamate to the nucleotide precursor UDP-N-acetylmuramoyl-L-alanine (UMA).</text>
</comment>
<dbReference type="SUPFAM" id="SSF53623">
    <property type="entry name" value="MurD-like peptide ligases, catalytic domain"/>
    <property type="match status" value="1"/>
</dbReference>
<protein>
    <recommendedName>
        <fullName evidence="6 17">UDP-N-acetylmuramoylalanine--D-glutamate ligase</fullName>
        <ecNumber evidence="5 17">6.3.2.9</ecNumber>
    </recommendedName>
    <alternativeName>
        <fullName evidence="15 17">D-glutamic acid-adding enzyme</fullName>
    </alternativeName>
    <alternativeName>
        <fullName evidence="14 17">UDP-N-acetylmuramoyl-L-alanyl-D-glutamate synthetase</fullName>
    </alternativeName>
</protein>
<feature type="binding site" evidence="17">
    <location>
        <begin position="115"/>
        <end position="121"/>
    </location>
    <ligand>
        <name>ATP</name>
        <dbReference type="ChEBI" id="CHEBI:30616"/>
    </ligand>
</feature>
<evidence type="ECO:0000256" key="6">
    <source>
        <dbReference type="ARBA" id="ARBA00015655"/>
    </source>
</evidence>
<dbReference type="GO" id="GO:0008360">
    <property type="term" value="P:regulation of cell shape"/>
    <property type="evidence" value="ECO:0007669"/>
    <property type="project" value="UniProtKB-KW"/>
</dbReference>
<keyword evidence="7 17" id="KW-0963">Cytoplasm</keyword>
<evidence type="ECO:0000256" key="18">
    <source>
        <dbReference type="RuleBase" id="RU003664"/>
    </source>
</evidence>
<dbReference type="Gene3D" id="3.90.190.20">
    <property type="entry name" value="Mur ligase, C-terminal domain"/>
    <property type="match status" value="1"/>
</dbReference>
<dbReference type="GO" id="GO:0005737">
    <property type="term" value="C:cytoplasm"/>
    <property type="evidence" value="ECO:0007669"/>
    <property type="project" value="UniProtKB-SubCell"/>
</dbReference>
<evidence type="ECO:0000256" key="9">
    <source>
        <dbReference type="ARBA" id="ARBA00022741"/>
    </source>
</evidence>
<keyword evidence="10 17" id="KW-0067">ATP-binding</keyword>
<dbReference type="GO" id="GO:0009252">
    <property type="term" value="P:peptidoglycan biosynthetic process"/>
    <property type="evidence" value="ECO:0007669"/>
    <property type="project" value="UniProtKB-UniRule"/>
</dbReference>
<dbReference type="Pfam" id="PF21799">
    <property type="entry name" value="MurD-like_N"/>
    <property type="match status" value="1"/>
</dbReference>
<evidence type="ECO:0000259" key="19">
    <source>
        <dbReference type="Pfam" id="PF02875"/>
    </source>
</evidence>